<organism evidence="9 10">
    <name type="scientific">Bucco capensis</name>
    <name type="common">collared puffbird</name>
    <dbReference type="NCBI Taxonomy" id="135168"/>
    <lineage>
        <taxon>Eukaryota</taxon>
        <taxon>Metazoa</taxon>
        <taxon>Chordata</taxon>
        <taxon>Craniata</taxon>
        <taxon>Vertebrata</taxon>
        <taxon>Euteleostomi</taxon>
        <taxon>Archelosauria</taxon>
        <taxon>Archosauria</taxon>
        <taxon>Dinosauria</taxon>
        <taxon>Saurischia</taxon>
        <taxon>Theropoda</taxon>
        <taxon>Coelurosauria</taxon>
        <taxon>Aves</taxon>
        <taxon>Neognathae</taxon>
        <taxon>Neoaves</taxon>
        <taxon>Telluraves</taxon>
        <taxon>Coraciimorphae</taxon>
        <taxon>Piciformes</taxon>
        <taxon>Bucconidae</taxon>
        <taxon>Bucco</taxon>
    </lineage>
</organism>
<evidence type="ECO:0000256" key="6">
    <source>
        <dbReference type="ARBA" id="ARBA00037672"/>
    </source>
</evidence>
<comment type="subcellular location">
    <subcellularLocation>
        <location evidence="1">Cytoplasm</location>
        <location evidence="1">Cytoskeleton</location>
        <location evidence="1">Cilium basal body</location>
    </subcellularLocation>
</comment>
<feature type="non-terminal residue" evidence="9">
    <location>
        <position position="78"/>
    </location>
</feature>
<accession>A0A7K9I269</accession>
<dbReference type="Proteomes" id="UP000534107">
    <property type="component" value="Unassembled WGS sequence"/>
</dbReference>
<dbReference type="EMBL" id="VWZO01016638">
    <property type="protein sequence ID" value="NXH19295.1"/>
    <property type="molecule type" value="Genomic_DNA"/>
</dbReference>
<dbReference type="AlphaFoldDB" id="A0A7K9I269"/>
<comment type="similarity">
    <text evidence="7">Belongs to the B9D family.</text>
</comment>
<sequence length="78" mass="8642">CHLPASPGCHTLTCVTWRPRGSWQERLRQLFVGGGPQLLAPEASTGSERFRLRSEAAGSVHLQLGLLLRHFSRYGVQC</sequence>
<evidence type="ECO:0000313" key="9">
    <source>
        <dbReference type="EMBL" id="NXH19295.1"/>
    </source>
</evidence>
<reference evidence="9 10" key="1">
    <citation type="submission" date="2019-09" db="EMBL/GenBank/DDBJ databases">
        <title>Bird 10,000 Genomes (B10K) Project - Family phase.</title>
        <authorList>
            <person name="Zhang G."/>
        </authorList>
    </citation>
    <scope>NUCLEOTIDE SEQUENCE [LARGE SCALE GENOMIC DNA]</scope>
    <source>
        <strain evidence="9">B10K-DU-001-16</strain>
        <tissue evidence="9">Muscle</tissue>
    </source>
</reference>
<keyword evidence="4" id="KW-0206">Cytoskeleton</keyword>
<dbReference type="PANTHER" id="PTHR12968:SF2">
    <property type="entry name" value="B9 DOMAIN-CONTAINING PROTEIN 2"/>
    <property type="match status" value="1"/>
</dbReference>
<dbReference type="GO" id="GO:0036038">
    <property type="term" value="C:MKS complex"/>
    <property type="evidence" value="ECO:0007669"/>
    <property type="project" value="TreeGrafter"/>
</dbReference>
<keyword evidence="10" id="KW-1185">Reference proteome</keyword>
<dbReference type="PROSITE" id="PS51381">
    <property type="entry name" value="C2_B9"/>
    <property type="match status" value="1"/>
</dbReference>
<evidence type="ECO:0000256" key="1">
    <source>
        <dbReference type="ARBA" id="ARBA00004120"/>
    </source>
</evidence>
<evidence type="ECO:0000256" key="5">
    <source>
        <dbReference type="ARBA" id="ARBA00023273"/>
    </source>
</evidence>
<evidence type="ECO:0000256" key="4">
    <source>
        <dbReference type="ARBA" id="ARBA00023212"/>
    </source>
</evidence>
<dbReference type="OrthoDB" id="184109at2759"/>
<dbReference type="GO" id="GO:0060271">
    <property type="term" value="P:cilium assembly"/>
    <property type="evidence" value="ECO:0007669"/>
    <property type="project" value="TreeGrafter"/>
</dbReference>
<keyword evidence="3" id="KW-0970">Cilium biogenesis/degradation</keyword>
<dbReference type="InterPro" id="IPR010796">
    <property type="entry name" value="C2_B9-type_dom"/>
</dbReference>
<protein>
    <recommendedName>
        <fullName evidence="8">B9 domain-containing protein 2</fullName>
    </recommendedName>
</protein>
<keyword evidence="2" id="KW-0963">Cytoplasm</keyword>
<evidence type="ECO:0000256" key="7">
    <source>
        <dbReference type="ARBA" id="ARBA00038411"/>
    </source>
</evidence>
<proteinExistence type="inferred from homology"/>
<dbReference type="Pfam" id="PF07162">
    <property type="entry name" value="B9-C2"/>
    <property type="match status" value="1"/>
</dbReference>
<evidence type="ECO:0000313" key="10">
    <source>
        <dbReference type="Proteomes" id="UP000534107"/>
    </source>
</evidence>
<comment type="caution">
    <text evidence="9">The sequence shown here is derived from an EMBL/GenBank/DDBJ whole genome shotgun (WGS) entry which is preliminary data.</text>
</comment>
<gene>
    <name evidence="9" type="primary">B9d2</name>
    <name evidence="9" type="ORF">BUCCAP_R15902</name>
</gene>
<evidence type="ECO:0000256" key="2">
    <source>
        <dbReference type="ARBA" id="ARBA00022490"/>
    </source>
</evidence>
<feature type="non-terminal residue" evidence="9">
    <location>
        <position position="1"/>
    </location>
</feature>
<dbReference type="PANTHER" id="PTHR12968">
    <property type="entry name" value="B9 DOMAIN-CONTAINING"/>
    <property type="match status" value="1"/>
</dbReference>
<keyword evidence="5" id="KW-0966">Cell projection</keyword>
<evidence type="ECO:0000256" key="8">
    <source>
        <dbReference type="ARBA" id="ARBA00039272"/>
    </source>
</evidence>
<comment type="function">
    <text evidence="6">Component of the tectonic-like complex, a complex localized at the transition zone of primary cilia and acting as a barrier that prevents diffusion of transmembrane proteins between the cilia and plasma membranes.</text>
</comment>
<name>A0A7K9I269_9PICI</name>
<evidence type="ECO:0000256" key="3">
    <source>
        <dbReference type="ARBA" id="ARBA00022794"/>
    </source>
</evidence>